<accession>A0A370BRK3</accession>
<evidence type="ECO:0000313" key="4">
    <source>
        <dbReference type="Proteomes" id="UP000253845"/>
    </source>
</evidence>
<proteinExistence type="predicted"/>
<dbReference type="PANTHER" id="PTHR10696:SF54">
    <property type="entry name" value="FAMILY OXIDOREDUCTASE, PUTATIVE (AFU_ORTHOLOGUE AFUA_4G13850)-RELATED"/>
    <property type="match status" value="1"/>
</dbReference>
<dbReference type="VEuPathDB" id="FungiDB:M747DRAFT_354897"/>
<evidence type="ECO:0000256" key="1">
    <source>
        <dbReference type="ARBA" id="ARBA00023002"/>
    </source>
</evidence>
<dbReference type="InterPro" id="IPR042098">
    <property type="entry name" value="TauD-like_sf"/>
</dbReference>
<organism evidence="3 4">
    <name type="scientific">Aspergillus niger ATCC 13496</name>
    <dbReference type="NCBI Taxonomy" id="1353008"/>
    <lineage>
        <taxon>Eukaryota</taxon>
        <taxon>Fungi</taxon>
        <taxon>Dikarya</taxon>
        <taxon>Ascomycota</taxon>
        <taxon>Pezizomycotina</taxon>
        <taxon>Eurotiomycetes</taxon>
        <taxon>Eurotiomycetidae</taxon>
        <taxon>Eurotiales</taxon>
        <taxon>Aspergillaceae</taxon>
        <taxon>Aspergillus</taxon>
        <taxon>Aspergillus subgen. Circumdati</taxon>
    </lineage>
</organism>
<dbReference type="EMBL" id="KZ851925">
    <property type="protein sequence ID" value="RDH18173.1"/>
    <property type="molecule type" value="Genomic_DNA"/>
</dbReference>
<name>A0A370BRK3_ASPNG</name>
<dbReference type="AlphaFoldDB" id="A0A370BRK3"/>
<dbReference type="GO" id="GO:0016491">
    <property type="term" value="F:oxidoreductase activity"/>
    <property type="evidence" value="ECO:0007669"/>
    <property type="project" value="UniProtKB-KW"/>
</dbReference>
<sequence length="450" mass="51477">MEHVVVGRSEAFGHFIGECQIYKKPSEPTCIFVKYHRKPISSTSTSTISTKLIIMPHPTQPDIQYFPDYEKYTSRTQRRQATEDLPTTLPVGFPTELKSSLVWHGKDINNSTDWIFHLNEAQLDEINTALKSFQSLNLPLGHINQVTFPLPNLKTHLRSLSKDLHTGRGFFILRGLNVDRYTREENIIIYCGVSAYVANLRGRQQDPHFTNGKSLVISHIKDLTRTKDAADVGAPSNTADKQVFHTDGGDIISLICLNPSVQGGESYIASSWLIYNILARERPDLIHTLSEDWPFDGFGNKTRPYTLRPLLFHQPATASTPDRVIMQYARRYFTGFQAQPRSPDIPPITEAQAEALDALHFLAEENSATLDFQKGDIQYINNHSIFHARNGFVDEPGNERHLIRLWLRDEEYGWETPEMLRPRWEHVYKDVREEDQVFPLEPNVHKSLGS</sequence>
<protein>
    <submittedName>
        <fullName evidence="3">TfdA family oxidoreductase</fullName>
    </submittedName>
</protein>
<dbReference type="FunFam" id="3.60.130.10:FF:000011">
    <property type="entry name" value="Taurine catabolism dioxygenase TauD"/>
    <property type="match status" value="1"/>
</dbReference>
<dbReference type="Pfam" id="PF02668">
    <property type="entry name" value="TauD"/>
    <property type="match status" value="1"/>
</dbReference>
<dbReference type="PANTHER" id="PTHR10696">
    <property type="entry name" value="GAMMA-BUTYROBETAINE HYDROXYLASE-RELATED"/>
    <property type="match status" value="1"/>
</dbReference>
<dbReference type="Proteomes" id="UP000253845">
    <property type="component" value="Unassembled WGS sequence"/>
</dbReference>
<dbReference type="Gene3D" id="3.60.130.10">
    <property type="entry name" value="Clavaminate synthase-like"/>
    <property type="match status" value="1"/>
</dbReference>
<reference evidence="3 4" key="1">
    <citation type="submission" date="2018-07" db="EMBL/GenBank/DDBJ databases">
        <title>Section-level genome sequencing of Aspergillus section Nigri to investigate inter- and intra-species variation.</title>
        <authorList>
            <consortium name="DOE Joint Genome Institute"/>
            <person name="Vesth T.C."/>
            <person name="Nybo J.L."/>
            <person name="Theobald S."/>
            <person name="Frisvad J.C."/>
            <person name="Larsen T.O."/>
            <person name="Nielsen K.F."/>
            <person name="Hoof J.B."/>
            <person name="Brandl J."/>
            <person name="Salamov A."/>
            <person name="Riley R."/>
            <person name="Gladden J.M."/>
            <person name="Phatale P."/>
            <person name="Nielsen M.T."/>
            <person name="Lyhne E.K."/>
            <person name="Kogle M.E."/>
            <person name="Strasser K."/>
            <person name="McDonnell E."/>
            <person name="Barry K."/>
            <person name="Clum A."/>
            <person name="Chen C."/>
            <person name="Nolan M."/>
            <person name="Sandor L."/>
            <person name="Kuo A."/>
            <person name="Lipzen A."/>
            <person name="Hainaut M."/>
            <person name="Drula E."/>
            <person name="Tsang A."/>
            <person name="Magnuson J.K."/>
            <person name="Henrissat B."/>
            <person name="Wiebenga A."/>
            <person name="Simmons B.A."/>
            <person name="Makela M.R."/>
            <person name="De vries R.P."/>
            <person name="Grigoriev I.V."/>
            <person name="Mortensen U.H."/>
            <person name="Baker S.E."/>
            <person name="Andersen M.R."/>
        </authorList>
    </citation>
    <scope>NUCLEOTIDE SEQUENCE [LARGE SCALE GENOMIC DNA]</scope>
    <source>
        <strain evidence="3 4">ATCC 13496</strain>
    </source>
</reference>
<evidence type="ECO:0000313" key="3">
    <source>
        <dbReference type="EMBL" id="RDH18173.1"/>
    </source>
</evidence>
<feature type="domain" description="TauD/TfdA-like" evidence="2">
    <location>
        <begin position="139"/>
        <end position="406"/>
    </location>
</feature>
<dbReference type="InterPro" id="IPR003819">
    <property type="entry name" value="TauD/TfdA-like"/>
</dbReference>
<dbReference type="SUPFAM" id="SSF51197">
    <property type="entry name" value="Clavaminate synthase-like"/>
    <property type="match status" value="1"/>
</dbReference>
<keyword evidence="1" id="KW-0560">Oxidoreductase</keyword>
<dbReference type="InterPro" id="IPR050411">
    <property type="entry name" value="AlphaKG_dependent_hydroxylases"/>
</dbReference>
<evidence type="ECO:0000259" key="2">
    <source>
        <dbReference type="Pfam" id="PF02668"/>
    </source>
</evidence>
<gene>
    <name evidence="3" type="ORF">M747DRAFT_354897</name>
</gene>